<accession>A0ABY5PE52</accession>
<keyword evidence="1" id="KW-0472">Membrane</keyword>
<protein>
    <recommendedName>
        <fullName evidence="4">NADH dehydrogenase subunit 6</fullName>
    </recommendedName>
</protein>
<proteinExistence type="predicted"/>
<sequence>MTVIFAEIGVTALYLLFAWLASSIVCGMLAVRSGYQEKSGLATGMLLFVFGIVVWLVIYLAFPKEGSRRASARSS</sequence>
<gene>
    <name evidence="2" type="ORF">LRS13_19485</name>
</gene>
<keyword evidence="1" id="KW-1133">Transmembrane helix</keyword>
<keyword evidence="3" id="KW-1185">Reference proteome</keyword>
<dbReference type="EMBL" id="CP088295">
    <property type="protein sequence ID" value="UUY02847.1"/>
    <property type="molecule type" value="Genomic_DNA"/>
</dbReference>
<evidence type="ECO:0000313" key="3">
    <source>
        <dbReference type="Proteomes" id="UP001058860"/>
    </source>
</evidence>
<dbReference type="Proteomes" id="UP001058860">
    <property type="component" value="Chromosome"/>
</dbReference>
<evidence type="ECO:0000256" key="1">
    <source>
        <dbReference type="SAM" id="Phobius"/>
    </source>
</evidence>
<feature type="transmembrane region" description="Helical" evidence="1">
    <location>
        <begin position="12"/>
        <end position="35"/>
    </location>
</feature>
<dbReference type="RefSeq" id="WP_353863370.1">
    <property type="nucleotide sequence ID" value="NZ_CP088295.1"/>
</dbReference>
<organism evidence="2 3">
    <name type="scientific">Svornostia abyssi</name>
    <dbReference type="NCBI Taxonomy" id="2898438"/>
    <lineage>
        <taxon>Bacteria</taxon>
        <taxon>Bacillati</taxon>
        <taxon>Actinomycetota</taxon>
        <taxon>Thermoleophilia</taxon>
        <taxon>Solirubrobacterales</taxon>
        <taxon>Baekduiaceae</taxon>
        <taxon>Svornostia</taxon>
    </lineage>
</organism>
<name>A0ABY5PE52_9ACTN</name>
<evidence type="ECO:0008006" key="4">
    <source>
        <dbReference type="Google" id="ProtNLM"/>
    </source>
</evidence>
<evidence type="ECO:0000313" key="2">
    <source>
        <dbReference type="EMBL" id="UUY02847.1"/>
    </source>
</evidence>
<reference evidence="3" key="1">
    <citation type="submission" date="2021-11" db="EMBL/GenBank/DDBJ databases">
        <title>Cultivation dependent microbiological survey of springs from the worlds oldest radium mine currently devoted to the extraction of radon-saturated water.</title>
        <authorList>
            <person name="Kapinusova G."/>
            <person name="Smrhova T."/>
            <person name="Strejcek M."/>
            <person name="Suman J."/>
            <person name="Jani K."/>
            <person name="Pajer P."/>
            <person name="Uhlik O."/>
        </authorList>
    </citation>
    <scope>NUCLEOTIDE SEQUENCE [LARGE SCALE GENOMIC DNA]</scope>
    <source>
        <strain evidence="3">J379</strain>
    </source>
</reference>
<keyword evidence="1" id="KW-0812">Transmembrane</keyword>
<feature type="transmembrane region" description="Helical" evidence="1">
    <location>
        <begin position="41"/>
        <end position="62"/>
    </location>
</feature>